<evidence type="ECO:0000256" key="6">
    <source>
        <dbReference type="RuleBase" id="RU362125"/>
    </source>
</evidence>
<dbReference type="InterPro" id="IPR006091">
    <property type="entry name" value="Acyl-CoA_Oxase/DH_mid-dom"/>
</dbReference>
<proteinExistence type="inferred from homology"/>
<evidence type="ECO:0000259" key="9">
    <source>
        <dbReference type="Pfam" id="PF02770"/>
    </source>
</evidence>
<keyword evidence="3 6" id="KW-0285">Flavoprotein</keyword>
<comment type="cofactor">
    <cofactor evidence="1 6">
        <name>FAD</name>
        <dbReference type="ChEBI" id="CHEBI:57692"/>
    </cofactor>
</comment>
<dbReference type="Gene3D" id="1.10.540.10">
    <property type="entry name" value="Acyl-CoA dehydrogenase/oxidase, N-terminal domain"/>
    <property type="match status" value="1"/>
</dbReference>
<evidence type="ECO:0000256" key="2">
    <source>
        <dbReference type="ARBA" id="ARBA00009347"/>
    </source>
</evidence>
<dbReference type="PIRSF" id="PIRSF016578">
    <property type="entry name" value="HsaA"/>
    <property type="match status" value="1"/>
</dbReference>
<dbReference type="InterPro" id="IPR037069">
    <property type="entry name" value="AcylCoA_DH/ox_N_sf"/>
</dbReference>
<evidence type="ECO:0000313" key="12">
    <source>
        <dbReference type="Proteomes" id="UP001500449"/>
    </source>
</evidence>
<feature type="domain" description="Acyl-CoA oxidase/dehydrogenase middle" evidence="9">
    <location>
        <begin position="133"/>
        <end position="204"/>
    </location>
</feature>
<evidence type="ECO:0000256" key="7">
    <source>
        <dbReference type="SAM" id="MobiDB-lite"/>
    </source>
</evidence>
<comment type="similarity">
    <text evidence="2 6">Belongs to the acyl-CoA dehydrogenase family.</text>
</comment>
<keyword evidence="5 6" id="KW-0560">Oxidoreductase</keyword>
<evidence type="ECO:0000259" key="10">
    <source>
        <dbReference type="Pfam" id="PF02771"/>
    </source>
</evidence>
<evidence type="ECO:0000259" key="8">
    <source>
        <dbReference type="Pfam" id="PF00441"/>
    </source>
</evidence>
<dbReference type="InterPro" id="IPR046373">
    <property type="entry name" value="Acyl-CoA_Oxase/DH_mid-dom_sf"/>
</dbReference>
<organism evidence="11 12">
    <name type="scientific">Pseudonocardia ailaonensis</name>
    <dbReference type="NCBI Taxonomy" id="367279"/>
    <lineage>
        <taxon>Bacteria</taxon>
        <taxon>Bacillati</taxon>
        <taxon>Actinomycetota</taxon>
        <taxon>Actinomycetes</taxon>
        <taxon>Pseudonocardiales</taxon>
        <taxon>Pseudonocardiaceae</taxon>
        <taxon>Pseudonocardia</taxon>
    </lineage>
</organism>
<dbReference type="InterPro" id="IPR009100">
    <property type="entry name" value="AcylCoA_DH/oxidase_NM_dom_sf"/>
</dbReference>
<dbReference type="InterPro" id="IPR009075">
    <property type="entry name" value="AcylCo_DH/oxidase_C"/>
</dbReference>
<feature type="domain" description="Acyl-CoA dehydrogenase/oxidase N-terminal" evidence="10">
    <location>
        <begin position="7"/>
        <end position="80"/>
    </location>
</feature>
<evidence type="ECO:0000256" key="5">
    <source>
        <dbReference type="ARBA" id="ARBA00023002"/>
    </source>
</evidence>
<dbReference type="InterPro" id="IPR036250">
    <property type="entry name" value="AcylCo_DH-like_C"/>
</dbReference>
<dbReference type="PANTHER" id="PTHR43884">
    <property type="entry name" value="ACYL-COA DEHYDROGENASE"/>
    <property type="match status" value="1"/>
</dbReference>
<reference evidence="11 12" key="1">
    <citation type="journal article" date="2019" name="Int. J. Syst. Evol. Microbiol.">
        <title>The Global Catalogue of Microorganisms (GCM) 10K type strain sequencing project: providing services to taxonomists for standard genome sequencing and annotation.</title>
        <authorList>
            <consortium name="The Broad Institute Genomics Platform"/>
            <consortium name="The Broad Institute Genome Sequencing Center for Infectious Disease"/>
            <person name="Wu L."/>
            <person name="Ma J."/>
        </authorList>
    </citation>
    <scope>NUCLEOTIDE SEQUENCE [LARGE SCALE GENOMIC DNA]</scope>
    <source>
        <strain evidence="11 12">JCM 16009</strain>
    </source>
</reference>
<gene>
    <name evidence="11" type="ORF">GCM10009836_35720</name>
</gene>
<dbReference type="Proteomes" id="UP001500449">
    <property type="component" value="Unassembled WGS sequence"/>
</dbReference>
<evidence type="ECO:0000256" key="1">
    <source>
        <dbReference type="ARBA" id="ARBA00001974"/>
    </source>
</evidence>
<accession>A0ABN2N4N1</accession>
<keyword evidence="4 6" id="KW-0274">FAD</keyword>
<dbReference type="EMBL" id="BAAAQK010000009">
    <property type="protein sequence ID" value="GAA1852492.1"/>
    <property type="molecule type" value="Genomic_DNA"/>
</dbReference>
<dbReference type="PANTHER" id="PTHR43884:SF25">
    <property type="entry name" value="ACYL-COA DEHYDROGENASE YDBM-RELATED"/>
    <property type="match status" value="1"/>
</dbReference>
<feature type="domain" description="Acyl-CoA dehydrogenase/oxidase C-terminal" evidence="8">
    <location>
        <begin position="235"/>
        <end position="349"/>
    </location>
</feature>
<dbReference type="Gene3D" id="2.40.110.10">
    <property type="entry name" value="Butyryl-CoA Dehydrogenase, subunit A, domain 2"/>
    <property type="match status" value="1"/>
</dbReference>
<name>A0ABN2N4N1_9PSEU</name>
<comment type="caution">
    <text evidence="11">The sequence shown here is derived from an EMBL/GenBank/DDBJ whole genome shotgun (WGS) entry which is preliminary data.</text>
</comment>
<evidence type="ECO:0000256" key="3">
    <source>
        <dbReference type="ARBA" id="ARBA00022630"/>
    </source>
</evidence>
<protein>
    <submittedName>
        <fullName evidence="11">Acyl-CoA dehydrogenase family protein</fullName>
    </submittedName>
</protein>
<evidence type="ECO:0000256" key="4">
    <source>
        <dbReference type="ARBA" id="ARBA00022827"/>
    </source>
</evidence>
<dbReference type="Pfam" id="PF00441">
    <property type="entry name" value="Acyl-CoA_dh_1"/>
    <property type="match status" value="1"/>
</dbReference>
<dbReference type="SUPFAM" id="SSF47203">
    <property type="entry name" value="Acyl-CoA dehydrogenase C-terminal domain-like"/>
    <property type="match status" value="1"/>
</dbReference>
<evidence type="ECO:0000313" key="11">
    <source>
        <dbReference type="EMBL" id="GAA1852492.1"/>
    </source>
</evidence>
<keyword evidence="12" id="KW-1185">Reference proteome</keyword>
<feature type="region of interest" description="Disordered" evidence="7">
    <location>
        <begin position="110"/>
        <end position="129"/>
    </location>
</feature>
<dbReference type="RefSeq" id="WP_344418017.1">
    <property type="nucleotide sequence ID" value="NZ_BAAAQK010000009.1"/>
</dbReference>
<dbReference type="Pfam" id="PF02771">
    <property type="entry name" value="Acyl-CoA_dh_N"/>
    <property type="match status" value="1"/>
</dbReference>
<dbReference type="Pfam" id="PF02770">
    <property type="entry name" value="Acyl-CoA_dh_M"/>
    <property type="match status" value="1"/>
</dbReference>
<dbReference type="InterPro" id="IPR013786">
    <property type="entry name" value="AcylCoA_DH/ox_N"/>
</dbReference>
<sequence length="370" mass="39202">MSFVARAEALVAELAERAAKDWERTYVPENTAAVRTAELPLLIVPEVWGGPGGTITEASAVVRAVARGDASTALILAMHYIQSAKLFAGADPRVEPVAKAILADSSLLSGTASEQRSGPPSRGGRIDSVGRAVPGGWELSGRKRYVTGSLALGHLVVAAHVGDEQGGLGQFLVPLPAEGVRIEENWQVAGLRGSASNDVVFDAVALPPEALLGRAEIGAVAPKDPVFALWWPLLLASVHLGIGEAARAEAFAFARNPRNDGEEGVLADLPRIRERAARIELEIHRARLLLRDALDRAGESLTPAQAAAVKLTVHQHATDAADHAGRLIGAASIWLDHPVQRHLRDLRVALHNPPAEDVVLADLGRDLLEE</sequence>
<dbReference type="SUPFAM" id="SSF56645">
    <property type="entry name" value="Acyl-CoA dehydrogenase NM domain-like"/>
    <property type="match status" value="1"/>
</dbReference>
<dbReference type="Gene3D" id="1.20.140.10">
    <property type="entry name" value="Butyryl-CoA Dehydrogenase, subunit A, domain 3"/>
    <property type="match status" value="1"/>
</dbReference>